<evidence type="ECO:0000313" key="8">
    <source>
        <dbReference type="EnsemblMetazoa" id="PPAI002265-PA"/>
    </source>
</evidence>
<dbReference type="GO" id="GO:0005637">
    <property type="term" value="C:nuclear inner membrane"/>
    <property type="evidence" value="ECO:0007669"/>
    <property type="project" value="UniProtKB-SubCell"/>
</dbReference>
<comment type="similarity">
    <text evidence="2">Belongs to the NEMP family.</text>
</comment>
<comment type="subcellular location">
    <subcellularLocation>
        <location evidence="1">Nucleus inner membrane</location>
        <topology evidence="1">Multi-pass membrane protein</topology>
        <orientation evidence="1">Nucleoplasmic side</orientation>
    </subcellularLocation>
</comment>
<dbReference type="EnsemblMetazoa" id="PPAI002265-RA">
    <property type="protein sequence ID" value="PPAI002265-PA"/>
    <property type="gene ID" value="PPAI002265"/>
</dbReference>
<keyword evidence="3" id="KW-0812">Transmembrane</keyword>
<keyword evidence="4" id="KW-0732">Signal</keyword>
<dbReference type="VEuPathDB" id="VectorBase:PPAI002265"/>
<accession>A0A1B0D4C7</accession>
<keyword evidence="9" id="KW-1185">Reference proteome</keyword>
<dbReference type="PANTHER" id="PTHR13598">
    <property type="entry name" value="AT07567P-RELATED"/>
    <property type="match status" value="1"/>
</dbReference>
<dbReference type="AlphaFoldDB" id="A0A1B0D4C7"/>
<evidence type="ECO:0000256" key="1">
    <source>
        <dbReference type="ARBA" id="ARBA00004575"/>
    </source>
</evidence>
<dbReference type="Proteomes" id="UP000092462">
    <property type="component" value="Unassembled WGS sequence"/>
</dbReference>
<evidence type="ECO:0000256" key="7">
    <source>
        <dbReference type="ARBA" id="ARBA00023242"/>
    </source>
</evidence>
<sequence>MRIYCYKGRPKYVPHIFHTVSFSLDIETDDFVQYVGSTPEEVENHRDSQKSIFSLNWGFSHKRNLELHPFNQTCVGVETSEPYKVNLHLIRIDFYKVLLLCIGIFVLFSATRLSENAIFYYLCGVTLGICASFLLLVYFVSKLLPRKPIMYGMMLGGWGLAMYFGQILWNNLQVILVSYQMYAFWYVVIMGFLSFVVCYRYGPPKDQRSKNLIKWGLQMLAIFIVYQSSHYTELTLAINVILIIIYYFPKSWMTRSRSYYLRKFPRKRRLLTTEEFYEEGVRETTKALQELRQYCNSPECKQWRTMLLLKNPTRFASFMEGSSHLLDSEILDYETSHVDISEDENSEDDIENEVSEDDSETEENREVVNGYNRWNTSRLHPSEISTNNLRVKGRANL</sequence>
<organism evidence="8 9">
    <name type="scientific">Phlebotomus papatasi</name>
    <name type="common">Sandfly</name>
    <dbReference type="NCBI Taxonomy" id="29031"/>
    <lineage>
        <taxon>Eukaryota</taxon>
        <taxon>Metazoa</taxon>
        <taxon>Ecdysozoa</taxon>
        <taxon>Arthropoda</taxon>
        <taxon>Hexapoda</taxon>
        <taxon>Insecta</taxon>
        <taxon>Pterygota</taxon>
        <taxon>Neoptera</taxon>
        <taxon>Endopterygota</taxon>
        <taxon>Diptera</taxon>
        <taxon>Nematocera</taxon>
        <taxon>Psychodoidea</taxon>
        <taxon>Psychodidae</taxon>
        <taxon>Phlebotomus</taxon>
        <taxon>Phlebotomus</taxon>
    </lineage>
</organism>
<proteinExistence type="inferred from homology"/>
<dbReference type="InterPro" id="IPR019358">
    <property type="entry name" value="NEMP_fam"/>
</dbReference>
<reference evidence="8" key="1">
    <citation type="submission" date="2022-08" db="UniProtKB">
        <authorList>
            <consortium name="EnsemblMetazoa"/>
        </authorList>
    </citation>
    <scope>IDENTIFICATION</scope>
    <source>
        <strain evidence="8">Israel</strain>
    </source>
</reference>
<dbReference type="EMBL" id="AJVK01011357">
    <property type="status" value="NOT_ANNOTATED_CDS"/>
    <property type="molecule type" value="Genomic_DNA"/>
</dbReference>
<evidence type="ECO:0000256" key="2">
    <source>
        <dbReference type="ARBA" id="ARBA00005748"/>
    </source>
</evidence>
<evidence type="ECO:0000256" key="4">
    <source>
        <dbReference type="ARBA" id="ARBA00022729"/>
    </source>
</evidence>
<evidence type="ECO:0000256" key="5">
    <source>
        <dbReference type="ARBA" id="ARBA00022989"/>
    </source>
</evidence>
<name>A0A1B0D4C7_PHLPP</name>
<dbReference type="PANTHER" id="PTHR13598:SF1">
    <property type="entry name" value="AT07567P-RELATED"/>
    <property type="match status" value="1"/>
</dbReference>
<keyword evidence="6" id="KW-0472">Membrane</keyword>
<evidence type="ECO:0000256" key="6">
    <source>
        <dbReference type="ARBA" id="ARBA00023136"/>
    </source>
</evidence>
<keyword evidence="7" id="KW-0539">Nucleus</keyword>
<keyword evidence="5" id="KW-1133">Transmembrane helix</keyword>
<protein>
    <submittedName>
        <fullName evidence="8">Uncharacterized protein</fullName>
    </submittedName>
</protein>
<evidence type="ECO:0000313" key="9">
    <source>
        <dbReference type="Proteomes" id="UP000092462"/>
    </source>
</evidence>
<dbReference type="Pfam" id="PF10225">
    <property type="entry name" value="NEMP"/>
    <property type="match status" value="1"/>
</dbReference>
<evidence type="ECO:0000256" key="3">
    <source>
        <dbReference type="ARBA" id="ARBA00022692"/>
    </source>
</evidence>